<evidence type="ECO:0000256" key="7">
    <source>
        <dbReference type="ARBA" id="ARBA00023145"/>
    </source>
</evidence>
<keyword evidence="2 12" id="KW-1003">Cell membrane</keyword>
<comment type="caution">
    <text evidence="13">The sequence shown here is derived from an EMBL/GenBank/DDBJ whole genome shotgun (WGS) entry which is preliminary data.</text>
</comment>
<dbReference type="InterPro" id="IPR033178">
    <property type="entry name" value="PSD_type1_pro"/>
</dbReference>
<dbReference type="EC" id="4.1.1.65" evidence="12"/>
<dbReference type="AlphaFoldDB" id="A0A4V3DIK9"/>
<comment type="pathway">
    <text evidence="1">Lipid metabolism.</text>
</comment>
<evidence type="ECO:0000256" key="10">
    <source>
        <dbReference type="ARBA" id="ARBA00023264"/>
    </source>
</evidence>
<dbReference type="InterPro" id="IPR033177">
    <property type="entry name" value="PSD-B"/>
</dbReference>
<sequence length="279" mass="31537">MKAIALMFQYILPHHLLSKLMYKLMRIRFKPIKHFTLNRMIKTFNINMEEAASKDFNDYEHFNAFFTRALKPSCRTIDSSKDSVVSPVDGVISQIGSINKDEILQAKGHHYTIQELLATSMDSDFIDGQFVTIYLSPKDYHRLHAPVACEIKSLRHVPGRLFSVADWTTQKIPRLFARNERLVNTLQTSFGKVAYVYVGAILVSSIETVCNGVITPPYGKQVTDLLPEGQTQYNKGEEMGRFNMGSTVILLFPKNSITFEADLVAGSTLKLGEKIATIH</sequence>
<evidence type="ECO:0000313" key="13">
    <source>
        <dbReference type="EMBL" id="TDR22501.1"/>
    </source>
</evidence>
<dbReference type="UniPathway" id="UPA00558">
    <property type="reaction ID" value="UER00616"/>
</dbReference>
<keyword evidence="10 12" id="KW-1208">Phospholipid metabolism</keyword>
<keyword evidence="3 12" id="KW-0444">Lipid biosynthesis</keyword>
<evidence type="ECO:0000256" key="3">
    <source>
        <dbReference type="ARBA" id="ARBA00022516"/>
    </source>
</evidence>
<feature type="active site" description="Charge relay system; for autoendoproteolytic cleavage activity" evidence="12">
    <location>
        <position position="246"/>
    </location>
</feature>
<keyword evidence="7 12" id="KW-0865">Zymogen</keyword>
<dbReference type="PANTHER" id="PTHR10067">
    <property type="entry name" value="PHOSPHATIDYLSERINE DECARBOXYLASE"/>
    <property type="match status" value="1"/>
</dbReference>
<dbReference type="Proteomes" id="UP000295724">
    <property type="component" value="Unassembled WGS sequence"/>
</dbReference>
<name>A0A4V3DIK9_9GAMM</name>
<feature type="active site" description="Charge relay system; for autoendoproteolytic cleavage activity" evidence="12">
    <location>
        <position position="144"/>
    </location>
</feature>
<dbReference type="GO" id="GO:0004609">
    <property type="term" value="F:phosphatidylserine decarboxylase activity"/>
    <property type="evidence" value="ECO:0007669"/>
    <property type="project" value="UniProtKB-UniRule"/>
</dbReference>
<evidence type="ECO:0000256" key="9">
    <source>
        <dbReference type="ARBA" id="ARBA00023239"/>
    </source>
</evidence>
<dbReference type="RefSeq" id="WP_099019139.1">
    <property type="nucleotide sequence ID" value="NZ_NIHB01000002.1"/>
</dbReference>
<comment type="cofactor">
    <cofactor evidence="12">
        <name>pyruvate</name>
        <dbReference type="ChEBI" id="CHEBI:15361"/>
    </cofactor>
    <text evidence="12">Binds 1 pyruvoyl group covalently per subunit.</text>
</comment>
<dbReference type="OrthoDB" id="9802030at2"/>
<feature type="active site" description="Charge relay system; for autoendoproteolytic cleavage activity" evidence="12">
    <location>
        <position position="89"/>
    </location>
</feature>
<evidence type="ECO:0000256" key="8">
    <source>
        <dbReference type="ARBA" id="ARBA00023209"/>
    </source>
</evidence>
<keyword evidence="6 12" id="KW-0472">Membrane</keyword>
<feature type="chain" id="PRO_5023372906" description="Phosphatidylserine decarboxylase alpha chain" evidence="12">
    <location>
        <begin position="246"/>
        <end position="279"/>
    </location>
</feature>
<dbReference type="HAMAP" id="MF_00662">
    <property type="entry name" value="PS_decarb_PSD_B_type1"/>
    <property type="match status" value="1"/>
</dbReference>
<protein>
    <recommendedName>
        <fullName evidence="12">Phosphatidylserine decarboxylase proenzyme</fullName>
        <ecNumber evidence="12">4.1.1.65</ecNumber>
    </recommendedName>
    <component>
        <recommendedName>
            <fullName evidence="12">Phosphatidylserine decarboxylase alpha chain</fullName>
        </recommendedName>
    </component>
    <component>
        <recommendedName>
            <fullName evidence="12">Phosphatidylserine decarboxylase beta chain</fullName>
        </recommendedName>
    </component>
</protein>
<comment type="subcellular location">
    <subcellularLocation>
        <location evidence="12">Cell membrane</location>
        <topology evidence="12">Peripheral membrane protein</topology>
    </subcellularLocation>
</comment>
<evidence type="ECO:0000313" key="14">
    <source>
        <dbReference type="Proteomes" id="UP000295724"/>
    </source>
</evidence>
<keyword evidence="11 12" id="KW-0670">Pyruvate</keyword>
<evidence type="ECO:0000256" key="5">
    <source>
        <dbReference type="ARBA" id="ARBA00023098"/>
    </source>
</evidence>
<reference evidence="13 14" key="1">
    <citation type="submission" date="2019-03" db="EMBL/GenBank/DDBJ databases">
        <title>Genomic Encyclopedia of Type Strains, Phase IV (KMG-IV): sequencing the most valuable type-strain genomes for metagenomic binning, comparative biology and taxonomic classification.</title>
        <authorList>
            <person name="Goeker M."/>
        </authorList>
    </citation>
    <scope>NUCLEOTIDE SEQUENCE [LARGE SCALE GENOMIC DNA]</scope>
    <source>
        <strain evidence="13 14">DSM 25488</strain>
    </source>
</reference>
<comment type="pathway">
    <text evidence="12">Phospholipid metabolism; phosphatidylethanolamine biosynthesis; phosphatidylethanolamine from CDP-diacylglycerol: step 2/2.</text>
</comment>
<evidence type="ECO:0000256" key="12">
    <source>
        <dbReference type="HAMAP-Rule" id="MF_00662"/>
    </source>
</evidence>
<keyword evidence="9 12" id="KW-0456">Lyase</keyword>
<dbReference type="NCBIfam" id="TIGR00163">
    <property type="entry name" value="PS_decarb"/>
    <property type="match status" value="1"/>
</dbReference>
<comment type="function">
    <text evidence="12">Catalyzes the formation of phosphatidylethanolamine (PtdEtn) from phosphatidylserine (PtdSer).</text>
</comment>
<dbReference type="GO" id="GO:0006646">
    <property type="term" value="P:phosphatidylethanolamine biosynthetic process"/>
    <property type="evidence" value="ECO:0007669"/>
    <property type="project" value="UniProtKB-UniRule"/>
</dbReference>
<gene>
    <name evidence="12" type="primary">psd</name>
    <name evidence="13" type="ORF">C8D91_0992</name>
</gene>
<keyword evidence="5 12" id="KW-0443">Lipid metabolism</keyword>
<evidence type="ECO:0000256" key="4">
    <source>
        <dbReference type="ARBA" id="ARBA00022793"/>
    </source>
</evidence>
<dbReference type="GO" id="GO:0005886">
    <property type="term" value="C:plasma membrane"/>
    <property type="evidence" value="ECO:0007669"/>
    <property type="project" value="UniProtKB-SubCell"/>
</dbReference>
<dbReference type="Pfam" id="PF02666">
    <property type="entry name" value="PS_Dcarbxylase"/>
    <property type="match status" value="1"/>
</dbReference>
<organism evidence="13 14">
    <name type="scientific">Marinicella litoralis</name>
    <dbReference type="NCBI Taxonomy" id="644220"/>
    <lineage>
        <taxon>Bacteria</taxon>
        <taxon>Pseudomonadati</taxon>
        <taxon>Pseudomonadota</taxon>
        <taxon>Gammaproteobacteria</taxon>
        <taxon>Lysobacterales</taxon>
        <taxon>Marinicellaceae</taxon>
        <taxon>Marinicella</taxon>
    </lineage>
</organism>
<evidence type="ECO:0000256" key="11">
    <source>
        <dbReference type="ARBA" id="ARBA00023317"/>
    </source>
</evidence>
<comment type="PTM">
    <text evidence="12">Is synthesized initially as an inactive proenzyme. Formation of the active enzyme involves a self-maturation process in which the active site pyruvoyl group is generated from an internal serine residue via an autocatalytic post-translational modification. Two non-identical subunits are generated from the proenzyme in this reaction, and the pyruvate is formed at the N-terminus of the alpha chain, which is derived from the carboxyl end of the proenzyme. The autoendoproteolytic cleavage occurs by a canonical serine protease mechanism, in which the side chain hydroxyl group of the serine supplies its oxygen atom to form the C-terminus of the beta chain, while the remainder of the serine residue undergoes an oxidative deamination to produce ammonia and the pyruvoyl prosthetic group on the alpha chain. During this reaction, the Ser that is part of the protease active site of the proenzyme becomes the pyruvoyl prosthetic group, which constitutes an essential element of the active site of the mature decarboxylase.</text>
</comment>
<dbReference type="PANTHER" id="PTHR10067:SF6">
    <property type="entry name" value="PHOSPHATIDYLSERINE DECARBOXYLASE PROENZYME, MITOCHONDRIAL"/>
    <property type="match status" value="1"/>
</dbReference>
<keyword evidence="14" id="KW-1185">Reference proteome</keyword>
<feature type="active site" description="Schiff-base intermediate with substrate; via pyruvic acid; for decarboxylase activity" evidence="12">
    <location>
        <position position="246"/>
    </location>
</feature>
<keyword evidence="8 12" id="KW-0594">Phospholipid biosynthesis</keyword>
<feature type="modified residue" description="Pyruvic acid (Ser); by autocatalysis" evidence="12">
    <location>
        <position position="246"/>
    </location>
</feature>
<comment type="catalytic activity">
    <reaction evidence="12">
        <text>a 1,2-diacyl-sn-glycero-3-phospho-L-serine + H(+) = a 1,2-diacyl-sn-glycero-3-phosphoethanolamine + CO2</text>
        <dbReference type="Rhea" id="RHEA:20828"/>
        <dbReference type="ChEBI" id="CHEBI:15378"/>
        <dbReference type="ChEBI" id="CHEBI:16526"/>
        <dbReference type="ChEBI" id="CHEBI:57262"/>
        <dbReference type="ChEBI" id="CHEBI:64612"/>
        <dbReference type="EC" id="4.1.1.65"/>
    </reaction>
</comment>
<keyword evidence="4 12" id="KW-0210">Decarboxylase</keyword>
<comment type="similarity">
    <text evidence="12">Belongs to the phosphatidylserine decarboxylase family. PSD-B subfamily. Prokaryotic type I sub-subfamily.</text>
</comment>
<proteinExistence type="inferred from homology"/>
<accession>A0A4V3DIK9</accession>
<evidence type="ECO:0000256" key="6">
    <source>
        <dbReference type="ARBA" id="ARBA00023136"/>
    </source>
</evidence>
<dbReference type="EMBL" id="SNZB01000002">
    <property type="protein sequence ID" value="TDR22501.1"/>
    <property type="molecule type" value="Genomic_DNA"/>
</dbReference>
<feature type="site" description="Cleavage (non-hydrolytic); by autocatalysis" evidence="12">
    <location>
        <begin position="245"/>
        <end position="246"/>
    </location>
</feature>
<dbReference type="InterPro" id="IPR003817">
    <property type="entry name" value="PS_Dcarbxylase"/>
</dbReference>
<evidence type="ECO:0000256" key="1">
    <source>
        <dbReference type="ARBA" id="ARBA00005189"/>
    </source>
</evidence>
<evidence type="ECO:0000256" key="2">
    <source>
        <dbReference type="ARBA" id="ARBA00022475"/>
    </source>
</evidence>
<comment type="subunit">
    <text evidence="12">Heterodimer of a large membrane-associated beta subunit and a small pyruvoyl-containing alpha subunit.</text>
</comment>
<feature type="chain" id="PRO_5023372907" description="Phosphatidylserine decarboxylase beta chain" evidence="12">
    <location>
        <begin position="1"/>
        <end position="245"/>
    </location>
</feature>